<proteinExistence type="predicted"/>
<organism evidence="1">
    <name type="scientific">Arundo donax</name>
    <name type="common">Giant reed</name>
    <name type="synonym">Donax arundinaceus</name>
    <dbReference type="NCBI Taxonomy" id="35708"/>
    <lineage>
        <taxon>Eukaryota</taxon>
        <taxon>Viridiplantae</taxon>
        <taxon>Streptophyta</taxon>
        <taxon>Embryophyta</taxon>
        <taxon>Tracheophyta</taxon>
        <taxon>Spermatophyta</taxon>
        <taxon>Magnoliopsida</taxon>
        <taxon>Liliopsida</taxon>
        <taxon>Poales</taxon>
        <taxon>Poaceae</taxon>
        <taxon>PACMAD clade</taxon>
        <taxon>Arundinoideae</taxon>
        <taxon>Arundineae</taxon>
        <taxon>Arundo</taxon>
    </lineage>
</organism>
<reference evidence="1" key="2">
    <citation type="journal article" date="2015" name="Data Brief">
        <title>Shoot transcriptome of the giant reed, Arundo donax.</title>
        <authorList>
            <person name="Barrero R.A."/>
            <person name="Guerrero F.D."/>
            <person name="Moolhuijzen P."/>
            <person name="Goolsby J.A."/>
            <person name="Tidwell J."/>
            <person name="Bellgard S.E."/>
            <person name="Bellgard M.I."/>
        </authorList>
    </citation>
    <scope>NUCLEOTIDE SEQUENCE</scope>
    <source>
        <tissue evidence="1">Shoot tissue taken approximately 20 cm above the soil surface</tissue>
    </source>
</reference>
<name>A0A0A9HPP3_ARUDO</name>
<dbReference type="EMBL" id="GBRH01161030">
    <property type="protein sequence ID" value="JAE36866.1"/>
    <property type="molecule type" value="Transcribed_RNA"/>
</dbReference>
<evidence type="ECO:0000313" key="1">
    <source>
        <dbReference type="EMBL" id="JAE36866.1"/>
    </source>
</evidence>
<reference evidence="1" key="1">
    <citation type="submission" date="2014-09" db="EMBL/GenBank/DDBJ databases">
        <authorList>
            <person name="Magalhaes I.L.F."/>
            <person name="Oliveira U."/>
            <person name="Santos F.R."/>
            <person name="Vidigal T.H.D.A."/>
            <person name="Brescovit A.D."/>
            <person name="Santos A.J."/>
        </authorList>
    </citation>
    <scope>NUCLEOTIDE SEQUENCE</scope>
    <source>
        <tissue evidence="1">Shoot tissue taken approximately 20 cm above the soil surface</tissue>
    </source>
</reference>
<protein>
    <submittedName>
        <fullName evidence="1">Uncharacterized protein</fullName>
    </submittedName>
</protein>
<sequence length="33" mass="3980">MYLCSFHVIMLVVQGMILQLRAFMEFQARVRTF</sequence>
<accession>A0A0A9HPP3</accession>
<dbReference type="AlphaFoldDB" id="A0A0A9HPP3"/>